<reference evidence="1 2" key="1">
    <citation type="submission" date="2018-08" db="EMBL/GenBank/DDBJ databases">
        <title>Neisseria zalophi ATCC BAA-2455 complete genome.</title>
        <authorList>
            <person name="Veseli I.A."/>
            <person name="Buttler R."/>
            <person name="Mascarenhas dos Santos A.C."/>
            <person name="Pombert J.-F."/>
        </authorList>
    </citation>
    <scope>NUCLEOTIDE SEQUENCE [LARGE SCALE GENOMIC DNA]</scope>
    <source>
        <strain evidence="1 2">ATCC BAA-2455</strain>
    </source>
</reference>
<accession>A0A5J6PUM0</accession>
<keyword evidence="2" id="KW-1185">Reference proteome</keyword>
<protein>
    <submittedName>
        <fullName evidence="1">Uncharacterized protein</fullName>
    </submittedName>
</protein>
<dbReference type="Proteomes" id="UP000325713">
    <property type="component" value="Chromosome"/>
</dbReference>
<organism evidence="1 2">
    <name type="scientific">Neisseria zalophi</name>
    <dbReference type="NCBI Taxonomy" id="640030"/>
    <lineage>
        <taxon>Bacteria</taxon>
        <taxon>Pseudomonadati</taxon>
        <taxon>Pseudomonadota</taxon>
        <taxon>Betaproteobacteria</taxon>
        <taxon>Neisseriales</taxon>
        <taxon>Neisseriaceae</taxon>
        <taxon>Neisseria</taxon>
    </lineage>
</organism>
<sequence length="201" mass="23793">MKILNNNELNKKLYNLGLCIDDLQNINFLNKNQYPTSSILNQEYDARALIAISNNIIGWLSENPNSSFIYFKLSYLSYMPNENKFFLTKLLTYPFEQNINNLVLKLNSEILYHNVYQFKILSDIKEEQIFEKITLQQIINYLLTQEEHGNFISISNNEFRLISIQDGLISITSNNYSYINRKTITELLDYKNTKYRSWLPD</sequence>
<evidence type="ECO:0000313" key="2">
    <source>
        <dbReference type="Proteomes" id="UP000325713"/>
    </source>
</evidence>
<evidence type="ECO:0000313" key="1">
    <source>
        <dbReference type="EMBL" id="QEY26235.1"/>
    </source>
</evidence>
<proteinExistence type="predicted"/>
<dbReference type="AlphaFoldDB" id="A0A5J6PUM0"/>
<dbReference type="EMBL" id="CP031700">
    <property type="protein sequence ID" value="QEY26235.1"/>
    <property type="molecule type" value="Genomic_DNA"/>
</dbReference>
<name>A0A5J6PUM0_9NEIS</name>
<dbReference type="RefSeq" id="WP_151051340.1">
    <property type="nucleotide sequence ID" value="NZ_CP031700.1"/>
</dbReference>
<gene>
    <name evidence="1" type="ORF">D0T92_06660</name>
</gene>
<dbReference type="OrthoDB" id="9835022at2"/>
<dbReference type="KEGG" id="nzl:D0T92_06660"/>